<name>A0ABR4JQN5_9EURO</name>
<gene>
    <name evidence="2" type="ORF">BJX68DRAFT_245602</name>
</gene>
<evidence type="ECO:0000313" key="2">
    <source>
        <dbReference type="EMBL" id="KAL2841288.1"/>
    </source>
</evidence>
<dbReference type="RefSeq" id="XP_070894474.1">
    <property type="nucleotide sequence ID" value="XM_071041523.1"/>
</dbReference>
<dbReference type="EMBL" id="JBFXLR010000058">
    <property type="protein sequence ID" value="KAL2841288.1"/>
    <property type="molecule type" value="Genomic_DNA"/>
</dbReference>
<protein>
    <submittedName>
        <fullName evidence="2">Uncharacterized protein</fullName>
    </submittedName>
</protein>
<dbReference type="Proteomes" id="UP001610444">
    <property type="component" value="Unassembled WGS sequence"/>
</dbReference>
<comment type="caution">
    <text evidence="2">The sequence shown here is derived from an EMBL/GenBank/DDBJ whole genome shotgun (WGS) entry which is preliminary data.</text>
</comment>
<feature type="region of interest" description="Disordered" evidence="1">
    <location>
        <begin position="23"/>
        <end position="107"/>
    </location>
</feature>
<proteinExistence type="predicted"/>
<sequence>MPPAQNMAAQTSPPSRLDLLREALTRPNRALEHQQPTQVAEFYSPPSEVASHQEESEKTRSETSDDPAEDQEDGNWETDSFGVDEASRPSTDAHKKWDDLNLPAMCE</sequence>
<reference evidence="2 3" key="1">
    <citation type="submission" date="2024-07" db="EMBL/GenBank/DDBJ databases">
        <title>Section-level genome sequencing and comparative genomics of Aspergillus sections Usti and Cavernicolus.</title>
        <authorList>
            <consortium name="Lawrence Berkeley National Laboratory"/>
            <person name="Nybo J.L."/>
            <person name="Vesth T.C."/>
            <person name="Theobald S."/>
            <person name="Frisvad J.C."/>
            <person name="Larsen T.O."/>
            <person name="Kjaerboelling I."/>
            <person name="Rothschild-Mancinelli K."/>
            <person name="Lyhne E.K."/>
            <person name="Kogle M.E."/>
            <person name="Barry K."/>
            <person name="Clum A."/>
            <person name="Na H."/>
            <person name="Ledsgaard L."/>
            <person name="Lin J."/>
            <person name="Lipzen A."/>
            <person name="Kuo A."/>
            <person name="Riley R."/>
            <person name="Mondo S."/>
            <person name="LaButti K."/>
            <person name="Haridas S."/>
            <person name="Pangalinan J."/>
            <person name="Salamov A.A."/>
            <person name="Simmons B.A."/>
            <person name="Magnuson J.K."/>
            <person name="Chen J."/>
            <person name="Drula E."/>
            <person name="Henrissat B."/>
            <person name="Wiebenga A."/>
            <person name="Lubbers R.J."/>
            <person name="Gomes A.C."/>
            <person name="Macurrencykelacurrency M.R."/>
            <person name="Stajich J."/>
            <person name="Grigoriev I.V."/>
            <person name="Mortensen U.H."/>
            <person name="De vries R.P."/>
            <person name="Baker S.E."/>
            <person name="Andersen M.R."/>
        </authorList>
    </citation>
    <scope>NUCLEOTIDE SEQUENCE [LARGE SCALE GENOMIC DNA]</scope>
    <source>
        <strain evidence="2 3">CBS 756.74</strain>
    </source>
</reference>
<organism evidence="2 3">
    <name type="scientific">Aspergillus pseudodeflectus</name>
    <dbReference type="NCBI Taxonomy" id="176178"/>
    <lineage>
        <taxon>Eukaryota</taxon>
        <taxon>Fungi</taxon>
        <taxon>Dikarya</taxon>
        <taxon>Ascomycota</taxon>
        <taxon>Pezizomycotina</taxon>
        <taxon>Eurotiomycetes</taxon>
        <taxon>Eurotiomycetidae</taxon>
        <taxon>Eurotiales</taxon>
        <taxon>Aspergillaceae</taxon>
        <taxon>Aspergillus</taxon>
        <taxon>Aspergillus subgen. Nidulantes</taxon>
    </lineage>
</organism>
<accession>A0ABR4JQN5</accession>
<feature type="compositionally biased region" description="Acidic residues" evidence="1">
    <location>
        <begin position="64"/>
        <end position="76"/>
    </location>
</feature>
<evidence type="ECO:0000313" key="3">
    <source>
        <dbReference type="Proteomes" id="UP001610444"/>
    </source>
</evidence>
<feature type="compositionally biased region" description="Basic and acidic residues" evidence="1">
    <location>
        <begin position="85"/>
        <end position="99"/>
    </location>
</feature>
<feature type="compositionally biased region" description="Basic and acidic residues" evidence="1">
    <location>
        <begin position="23"/>
        <end position="32"/>
    </location>
</feature>
<keyword evidence="3" id="KW-1185">Reference proteome</keyword>
<dbReference type="GeneID" id="98156687"/>
<evidence type="ECO:0000256" key="1">
    <source>
        <dbReference type="SAM" id="MobiDB-lite"/>
    </source>
</evidence>
<feature type="compositionally biased region" description="Basic and acidic residues" evidence="1">
    <location>
        <begin position="51"/>
        <end position="63"/>
    </location>
</feature>